<feature type="transmembrane region" description="Helical" evidence="2">
    <location>
        <begin position="531"/>
        <end position="553"/>
    </location>
</feature>
<keyword evidence="3" id="KW-0732">Signal</keyword>
<evidence type="ECO:0000313" key="5">
    <source>
        <dbReference type="Proteomes" id="UP001497497"/>
    </source>
</evidence>
<feature type="chain" id="PRO_5043999292" description="Ig-like domain-containing protein" evidence="3">
    <location>
        <begin position="24"/>
        <end position="640"/>
    </location>
</feature>
<evidence type="ECO:0008006" key="6">
    <source>
        <dbReference type="Google" id="ProtNLM"/>
    </source>
</evidence>
<keyword evidence="2" id="KW-0812">Transmembrane</keyword>
<dbReference type="EMBL" id="CAXITT010000214">
    <property type="protein sequence ID" value="CAL1535870.1"/>
    <property type="molecule type" value="Genomic_DNA"/>
</dbReference>
<feature type="compositionally biased region" description="Basic and acidic residues" evidence="1">
    <location>
        <begin position="615"/>
        <end position="640"/>
    </location>
</feature>
<gene>
    <name evidence="4" type="ORF">GSLYS_00009830001</name>
</gene>
<proteinExistence type="predicted"/>
<reference evidence="4 5" key="1">
    <citation type="submission" date="2024-04" db="EMBL/GenBank/DDBJ databases">
        <authorList>
            <consortium name="Genoscope - CEA"/>
            <person name="William W."/>
        </authorList>
    </citation>
    <scope>NUCLEOTIDE SEQUENCE [LARGE SCALE GENOMIC DNA]</scope>
</reference>
<comment type="caution">
    <text evidence="4">The sequence shown here is derived from an EMBL/GenBank/DDBJ whole genome shotgun (WGS) entry which is preliminary data.</text>
</comment>
<keyword evidence="2" id="KW-0472">Membrane</keyword>
<organism evidence="4 5">
    <name type="scientific">Lymnaea stagnalis</name>
    <name type="common">Great pond snail</name>
    <name type="synonym">Helix stagnalis</name>
    <dbReference type="NCBI Taxonomy" id="6523"/>
    <lineage>
        <taxon>Eukaryota</taxon>
        <taxon>Metazoa</taxon>
        <taxon>Spiralia</taxon>
        <taxon>Lophotrochozoa</taxon>
        <taxon>Mollusca</taxon>
        <taxon>Gastropoda</taxon>
        <taxon>Heterobranchia</taxon>
        <taxon>Euthyneura</taxon>
        <taxon>Panpulmonata</taxon>
        <taxon>Hygrophila</taxon>
        <taxon>Lymnaeoidea</taxon>
        <taxon>Lymnaeidae</taxon>
        <taxon>Lymnaea</taxon>
    </lineage>
</organism>
<evidence type="ECO:0000256" key="2">
    <source>
        <dbReference type="SAM" id="Phobius"/>
    </source>
</evidence>
<name>A0AAV2HQW1_LYMST</name>
<keyword evidence="5" id="KW-1185">Reference proteome</keyword>
<evidence type="ECO:0000256" key="3">
    <source>
        <dbReference type="SAM" id="SignalP"/>
    </source>
</evidence>
<evidence type="ECO:0000313" key="4">
    <source>
        <dbReference type="EMBL" id="CAL1535870.1"/>
    </source>
</evidence>
<accession>A0AAV2HQW1</accession>
<feature type="region of interest" description="Disordered" evidence="1">
    <location>
        <begin position="602"/>
        <end position="640"/>
    </location>
</feature>
<feature type="signal peptide" evidence="3">
    <location>
        <begin position="1"/>
        <end position="23"/>
    </location>
</feature>
<dbReference type="Proteomes" id="UP001497497">
    <property type="component" value="Unassembled WGS sequence"/>
</dbReference>
<evidence type="ECO:0000256" key="1">
    <source>
        <dbReference type="SAM" id="MobiDB-lite"/>
    </source>
</evidence>
<keyword evidence="2" id="KW-1133">Transmembrane helix</keyword>
<sequence>MHWRISKVIKLLCILLCFDLNVAQWIPAGTAQSFTFTSPNITQTFPIVWYTYPQKSKLFICTENNATCVPFTNTVLETYTANKTSNSTSYISTFTIKTVTPLQHDSRWLCQAEFQDEHIESKLYNLRVYAVPQTPTCDKVSLLNESNINIKCMTDKVFPGSICVFYIITNQTSPSELKYGQLSYAHQQDNATGYYKTRCTYTISANFIGPGTHTFNVIMYPDITSNILEEMKRISDYSTPITIGYPKAALGTDCYLKDYIKENETSTCTCYDNNTSFLPTQVTWSTGDSNNGTLHFIVRRPSNTEPSFQCVVSNNLNFTNVIIYQPRVAYPPDMSLTLKNVELDLCLDKKLDIIGSCFVSESYPASAISIYINNVLLDANHFSNTLDHTFNSSYQSSGVVNVTCLAYNVAFSVSKTQYLTIKGPPERPNIFQLVRQGTDSSSEKTQLSIIMCQSAGGVPYSKQLSLTCGTMEAYATNSDTVILQVNVMRTPTDVNCTCVVLHESKCLQNKTTEFLRLYHMDDSSPVEINSAAIAVGVTLGLGLLLSISVNIFIIRRYKRFKRGDSSTKRSNTKKTQEYIDIGATPYVNTELHSYETANVKPIYSNEATSPPPSQRVDKLNITHHADKEDHPYDEVTELKK</sequence>
<dbReference type="AlphaFoldDB" id="A0AAV2HQW1"/>
<protein>
    <recommendedName>
        <fullName evidence="6">Ig-like domain-containing protein</fullName>
    </recommendedName>
</protein>